<dbReference type="PANTHER" id="PTHR34387:SF2">
    <property type="entry name" value="SLR1258 PROTEIN"/>
    <property type="match status" value="1"/>
</dbReference>
<protein>
    <recommendedName>
        <fullName evidence="3">Oxidative stress defense protein</fullName>
    </recommendedName>
</protein>
<evidence type="ECO:0008006" key="3">
    <source>
        <dbReference type="Google" id="ProtNLM"/>
    </source>
</evidence>
<dbReference type="STRING" id="140314.SAMN04488076_10714"/>
<dbReference type="InterPro" id="IPR007497">
    <property type="entry name" value="SIMPL/DUF541"/>
</dbReference>
<dbReference type="PANTHER" id="PTHR34387">
    <property type="entry name" value="SLR1258 PROTEIN"/>
    <property type="match status" value="1"/>
</dbReference>
<dbReference type="AlphaFoldDB" id="A0A143YYB9"/>
<keyword evidence="2" id="KW-1185">Reference proteome</keyword>
<dbReference type="OrthoDB" id="9785192at2"/>
<sequence length="221" mass="24763">METARMTVKGKGFASAPPDAIAITMNLENTKDTYELAMKSAAVALEQLRETLAPLGFPKKEIKSSHFSIDSAYEYKNDYRGENKRYFVGYVYRNDLRITFANDTERLGRILFALAGCPAKPEFSVRFFLKDKSDVEAALLENAVRDAKKKAQILAAAGGVMLGKILAIDYDWGEITIHSRVYEASSKMLFDSEPMIDLEPEDIENSDTVTVVWEILNGEKI</sequence>
<organism evidence="1 2">
    <name type="scientific">Trichococcus palustris</name>
    <dbReference type="NCBI Taxonomy" id="140314"/>
    <lineage>
        <taxon>Bacteria</taxon>
        <taxon>Bacillati</taxon>
        <taxon>Bacillota</taxon>
        <taxon>Bacilli</taxon>
        <taxon>Lactobacillales</taxon>
        <taxon>Carnobacteriaceae</taxon>
        <taxon>Trichococcus</taxon>
    </lineage>
</organism>
<evidence type="ECO:0000313" key="2">
    <source>
        <dbReference type="Proteomes" id="UP000242754"/>
    </source>
</evidence>
<reference evidence="1 2" key="1">
    <citation type="submission" date="2016-02" db="EMBL/GenBank/DDBJ databases">
        <authorList>
            <person name="Wen L."/>
            <person name="He K."/>
            <person name="Yang H."/>
        </authorList>
    </citation>
    <scope>NUCLEOTIDE SEQUENCE [LARGE SCALE GENOMIC DNA]</scope>
    <source>
        <strain evidence="1">Trichococcus palustris</strain>
    </source>
</reference>
<dbReference type="Gene3D" id="3.30.70.2970">
    <property type="entry name" value="Protein of unknown function (DUF541), domain 2"/>
    <property type="match status" value="1"/>
</dbReference>
<accession>A0A143YYB9</accession>
<dbReference type="RefSeq" id="WP_087033971.1">
    <property type="nucleotide sequence ID" value="NZ_FJNE01000008.1"/>
</dbReference>
<dbReference type="EMBL" id="FJNE01000008">
    <property type="protein sequence ID" value="CZQ99813.1"/>
    <property type="molecule type" value="Genomic_DNA"/>
</dbReference>
<dbReference type="InterPro" id="IPR052022">
    <property type="entry name" value="26kDa_periplasmic_antigen"/>
</dbReference>
<name>A0A143YYB9_9LACT</name>
<dbReference type="Proteomes" id="UP000242754">
    <property type="component" value="Unassembled WGS sequence"/>
</dbReference>
<dbReference type="GO" id="GO:0006974">
    <property type="term" value="P:DNA damage response"/>
    <property type="evidence" value="ECO:0007669"/>
    <property type="project" value="TreeGrafter"/>
</dbReference>
<gene>
    <name evidence="1" type="ORF">Tpal_2424</name>
</gene>
<dbReference type="Gene3D" id="3.30.110.170">
    <property type="entry name" value="Protein of unknown function (DUF541), domain 1"/>
    <property type="match status" value="1"/>
</dbReference>
<evidence type="ECO:0000313" key="1">
    <source>
        <dbReference type="EMBL" id="CZQ99813.1"/>
    </source>
</evidence>
<dbReference type="Pfam" id="PF04402">
    <property type="entry name" value="SIMPL"/>
    <property type="match status" value="1"/>
</dbReference>
<proteinExistence type="predicted"/>